<evidence type="ECO:0000313" key="3">
    <source>
        <dbReference type="Proteomes" id="UP001169006"/>
    </source>
</evidence>
<accession>A0ABT8T084</accession>
<keyword evidence="3" id="KW-1185">Reference proteome</keyword>
<feature type="transmembrane region" description="Helical" evidence="1">
    <location>
        <begin position="16"/>
        <end position="39"/>
    </location>
</feature>
<dbReference type="CDD" id="cd14789">
    <property type="entry name" value="Tiki"/>
    <property type="match status" value="1"/>
</dbReference>
<dbReference type="PANTHER" id="PTHR40590">
    <property type="entry name" value="CYTOPLASMIC PROTEIN-RELATED"/>
    <property type="match status" value="1"/>
</dbReference>
<organism evidence="2 3">
    <name type="scientific">Rhizobium oryzicola</name>
    <dbReference type="NCBI Taxonomy" id="1232668"/>
    <lineage>
        <taxon>Bacteria</taxon>
        <taxon>Pseudomonadati</taxon>
        <taxon>Pseudomonadota</taxon>
        <taxon>Alphaproteobacteria</taxon>
        <taxon>Hyphomicrobiales</taxon>
        <taxon>Rhizobiaceae</taxon>
        <taxon>Rhizobium/Agrobacterium group</taxon>
        <taxon>Rhizobium</taxon>
    </lineage>
</organism>
<keyword evidence="1" id="KW-0472">Membrane</keyword>
<gene>
    <name evidence="2" type="ORF">Q2T52_18285</name>
</gene>
<reference evidence="2" key="1">
    <citation type="journal article" date="2015" name="Int. J. Syst. Evol. Microbiol.">
        <title>Rhizobium oryzicola sp. nov., potential plant-growth-promoting endophytic bacteria isolated from rice roots.</title>
        <authorList>
            <person name="Zhang X.X."/>
            <person name="Gao J.S."/>
            <person name="Cao Y.H."/>
            <person name="Sheirdil R.A."/>
            <person name="Wang X.C."/>
            <person name="Zhang L."/>
        </authorList>
    </citation>
    <scope>NUCLEOTIDE SEQUENCE</scope>
    <source>
        <strain evidence="2">05753</strain>
    </source>
</reference>
<dbReference type="InterPro" id="IPR002816">
    <property type="entry name" value="TraB/PrgY/GumN_fam"/>
</dbReference>
<protein>
    <submittedName>
        <fullName evidence="2">TraB/GumN family protein</fullName>
    </submittedName>
</protein>
<dbReference type="PANTHER" id="PTHR40590:SF1">
    <property type="entry name" value="CYTOPLASMIC PROTEIN"/>
    <property type="match status" value="1"/>
</dbReference>
<keyword evidence="1" id="KW-0812">Transmembrane</keyword>
<reference evidence="2" key="2">
    <citation type="submission" date="2023-07" db="EMBL/GenBank/DDBJ databases">
        <authorList>
            <person name="Sun H."/>
        </authorList>
    </citation>
    <scope>NUCLEOTIDE SEQUENCE</scope>
    <source>
        <strain evidence="2">05753</strain>
    </source>
</reference>
<evidence type="ECO:0000256" key="1">
    <source>
        <dbReference type="SAM" id="Phobius"/>
    </source>
</evidence>
<sequence>MTRALHHTPLRRVSDLALWALASLHLLVLVSFLIILGFVSKAKAEDAGACGGRNILADMKQQDPAAYAAVETEAAKVPNGKGLFWKIEKPGIAPSWLLGTMHVTDPRVIAMPKGAPEAFARSEVTIVESDEILDEKKASAALLAKPSLTMMSDGKTIQSVLSKDDADKLSAALKKRGIPLSAVSRMQPWMLSSFVALSPCELSRKGKGEPFLDQKLAKDTVAAGKPVKGLETMEEQLSAMASIPLDFHMKSLMEMISLGDKMADVTATMTDLYLSGDIGMTMPMLKSVAPDGTEGEGYAEFEERIVTQRNKVMAERALPVIEQGNAFMAVGALHLPGKDGLVELFRAKGFTVTPAF</sequence>
<dbReference type="InterPro" id="IPR047111">
    <property type="entry name" value="YbaP-like"/>
</dbReference>
<keyword evidence="1" id="KW-1133">Transmembrane helix</keyword>
<comment type="caution">
    <text evidence="2">The sequence shown here is derived from an EMBL/GenBank/DDBJ whole genome shotgun (WGS) entry which is preliminary data.</text>
</comment>
<dbReference type="Proteomes" id="UP001169006">
    <property type="component" value="Unassembled WGS sequence"/>
</dbReference>
<dbReference type="EMBL" id="JAUKWQ010000006">
    <property type="protein sequence ID" value="MDO1584037.1"/>
    <property type="molecule type" value="Genomic_DNA"/>
</dbReference>
<name>A0ABT8T084_9HYPH</name>
<dbReference type="Pfam" id="PF01963">
    <property type="entry name" value="TraB_PrgY_gumN"/>
    <property type="match status" value="1"/>
</dbReference>
<proteinExistence type="predicted"/>
<evidence type="ECO:0000313" key="2">
    <source>
        <dbReference type="EMBL" id="MDO1584037.1"/>
    </source>
</evidence>